<evidence type="ECO:0000256" key="4">
    <source>
        <dbReference type="ARBA" id="ARBA00023136"/>
    </source>
</evidence>
<feature type="transmembrane region" description="Helical" evidence="5">
    <location>
        <begin position="218"/>
        <end position="241"/>
    </location>
</feature>
<evidence type="ECO:0000256" key="2">
    <source>
        <dbReference type="ARBA" id="ARBA00022692"/>
    </source>
</evidence>
<feature type="transmembrane region" description="Helical" evidence="5">
    <location>
        <begin position="247"/>
        <end position="269"/>
    </location>
</feature>
<keyword evidence="4 5" id="KW-0472">Membrane</keyword>
<feature type="transmembrane region" description="Helical" evidence="5">
    <location>
        <begin position="343"/>
        <end position="363"/>
    </location>
</feature>
<evidence type="ECO:0000256" key="5">
    <source>
        <dbReference type="SAM" id="Phobius"/>
    </source>
</evidence>
<protein>
    <submittedName>
        <fullName evidence="7">MFS transporter</fullName>
    </submittedName>
</protein>
<keyword evidence="3 5" id="KW-1133">Transmembrane helix</keyword>
<accession>A0A7K3LXQ6</accession>
<feature type="transmembrane region" description="Helical" evidence="5">
    <location>
        <begin position="20"/>
        <end position="45"/>
    </location>
</feature>
<feature type="transmembrane region" description="Helical" evidence="5">
    <location>
        <begin position="276"/>
        <end position="299"/>
    </location>
</feature>
<evidence type="ECO:0000313" key="8">
    <source>
        <dbReference type="Proteomes" id="UP000460435"/>
    </source>
</evidence>
<keyword evidence="8" id="KW-1185">Reference proteome</keyword>
<comment type="subcellular location">
    <subcellularLocation>
        <location evidence="1">Cell membrane</location>
        <topology evidence="1">Multi-pass membrane protein</topology>
    </subcellularLocation>
</comment>
<feature type="transmembrane region" description="Helical" evidence="5">
    <location>
        <begin position="148"/>
        <end position="166"/>
    </location>
</feature>
<dbReference type="RefSeq" id="WP_162448489.1">
    <property type="nucleotide sequence ID" value="NZ_WLZY01000001.1"/>
</dbReference>
<feature type="transmembrane region" description="Helical" evidence="5">
    <location>
        <begin position="369"/>
        <end position="389"/>
    </location>
</feature>
<dbReference type="GO" id="GO:0022857">
    <property type="term" value="F:transmembrane transporter activity"/>
    <property type="evidence" value="ECO:0007669"/>
    <property type="project" value="InterPro"/>
</dbReference>
<dbReference type="SUPFAM" id="SSF103473">
    <property type="entry name" value="MFS general substrate transporter"/>
    <property type="match status" value="1"/>
</dbReference>
<evidence type="ECO:0000256" key="3">
    <source>
        <dbReference type="ARBA" id="ARBA00022989"/>
    </source>
</evidence>
<keyword evidence="2 5" id="KW-0812">Transmembrane</keyword>
<organism evidence="7 8">
    <name type="scientific">Phytoactinopolyspora mesophila</name>
    <dbReference type="NCBI Taxonomy" id="2650750"/>
    <lineage>
        <taxon>Bacteria</taxon>
        <taxon>Bacillati</taxon>
        <taxon>Actinomycetota</taxon>
        <taxon>Actinomycetes</taxon>
        <taxon>Jiangellales</taxon>
        <taxon>Jiangellaceae</taxon>
        <taxon>Phytoactinopolyspora</taxon>
    </lineage>
</organism>
<gene>
    <name evidence="7" type="ORF">F7O44_01905</name>
</gene>
<proteinExistence type="predicted"/>
<dbReference type="Gene3D" id="1.20.1250.20">
    <property type="entry name" value="MFS general substrate transporter like domains"/>
    <property type="match status" value="1"/>
</dbReference>
<feature type="transmembrane region" description="Helical" evidence="5">
    <location>
        <begin position="57"/>
        <end position="78"/>
    </location>
</feature>
<feature type="domain" description="Major facilitator superfamily (MFS) profile" evidence="6">
    <location>
        <begin position="23"/>
        <end position="393"/>
    </location>
</feature>
<dbReference type="PROSITE" id="PS50850">
    <property type="entry name" value="MFS"/>
    <property type="match status" value="1"/>
</dbReference>
<dbReference type="EMBL" id="WLZY01000001">
    <property type="protein sequence ID" value="NDL55819.1"/>
    <property type="molecule type" value="Genomic_DNA"/>
</dbReference>
<feature type="transmembrane region" description="Helical" evidence="5">
    <location>
        <begin position="305"/>
        <end position="331"/>
    </location>
</feature>
<comment type="caution">
    <text evidence="7">The sequence shown here is derived from an EMBL/GenBank/DDBJ whole genome shotgun (WGS) entry which is preliminary data.</text>
</comment>
<dbReference type="InterPro" id="IPR011701">
    <property type="entry name" value="MFS"/>
</dbReference>
<dbReference type="Proteomes" id="UP000460435">
    <property type="component" value="Unassembled WGS sequence"/>
</dbReference>
<dbReference type="PANTHER" id="PTHR23531:SF1">
    <property type="entry name" value="QUINOLENE RESISTANCE PROTEIN NORA"/>
    <property type="match status" value="1"/>
</dbReference>
<dbReference type="PANTHER" id="PTHR23531">
    <property type="entry name" value="QUINOLENE RESISTANCE PROTEIN NORA"/>
    <property type="match status" value="1"/>
</dbReference>
<evidence type="ECO:0000256" key="1">
    <source>
        <dbReference type="ARBA" id="ARBA00004651"/>
    </source>
</evidence>
<dbReference type="InterPro" id="IPR020846">
    <property type="entry name" value="MFS_dom"/>
</dbReference>
<feature type="transmembrane region" description="Helical" evidence="5">
    <location>
        <begin position="178"/>
        <end position="197"/>
    </location>
</feature>
<dbReference type="GO" id="GO:0005886">
    <property type="term" value="C:plasma membrane"/>
    <property type="evidence" value="ECO:0007669"/>
    <property type="project" value="UniProtKB-SubCell"/>
</dbReference>
<dbReference type="InterPro" id="IPR052714">
    <property type="entry name" value="MFS_Exporter"/>
</dbReference>
<reference evidence="7 8" key="1">
    <citation type="submission" date="2019-11" db="EMBL/GenBank/DDBJ databases">
        <authorList>
            <person name="Li X.-J."/>
            <person name="Feng X.-M."/>
        </authorList>
    </citation>
    <scope>NUCLEOTIDE SEQUENCE [LARGE SCALE GENOMIC DNA]</scope>
    <source>
        <strain evidence="7 8">XMNu-373</strain>
    </source>
</reference>
<sequence length="397" mass="40362">MSTSTASSKPRSDQVPERLFTPAFIGLTVADLAYFTAVGMSLLVLPLYVTGPVGSGTAGAGIAFGAFAVSALALRPLAGRLTDTLGRRPLLITGALLCAACMAATAHVDGLVLVVVIRLLLGVAEAAFFVASFAALADLAPPSRIGEALSYNSLGLYVGIAGGPLLGEFLVSRWGFTVAWYGAAALAVFAVLAVVYIGETQVNRTVPEQRPPLIHVRALAPALGFFASVVAMGAFLAFVALHAGEVGMARAGIPLVVYGGVVVVGRIAFARIHDRFPPLILGAAALAMIASGLAVVALWTSPAGIILGTVMMALGVTFSTPAFFAAIFATARPSERGAASGTASIFLDLGLGGGPILLGMVAAAMGIPWAFGVAAAVALAGGAWTMSLWSQRRRARV</sequence>
<evidence type="ECO:0000259" key="6">
    <source>
        <dbReference type="PROSITE" id="PS50850"/>
    </source>
</evidence>
<feature type="transmembrane region" description="Helical" evidence="5">
    <location>
        <begin position="90"/>
        <end position="108"/>
    </location>
</feature>
<dbReference type="InterPro" id="IPR036259">
    <property type="entry name" value="MFS_trans_sf"/>
</dbReference>
<evidence type="ECO:0000313" key="7">
    <source>
        <dbReference type="EMBL" id="NDL55819.1"/>
    </source>
</evidence>
<feature type="transmembrane region" description="Helical" evidence="5">
    <location>
        <begin position="114"/>
        <end position="136"/>
    </location>
</feature>
<dbReference type="Pfam" id="PF07690">
    <property type="entry name" value="MFS_1"/>
    <property type="match status" value="1"/>
</dbReference>
<dbReference type="AlphaFoldDB" id="A0A7K3LXQ6"/>
<name>A0A7K3LXQ6_9ACTN</name>